<dbReference type="AlphaFoldDB" id="A0A1M6TNR5"/>
<evidence type="ECO:0000313" key="3">
    <source>
        <dbReference type="Proteomes" id="UP000184082"/>
    </source>
</evidence>
<organism evidence="2 3">
    <name type="scientific">Caminicella sporogenes DSM 14501</name>
    <dbReference type="NCBI Taxonomy" id="1121266"/>
    <lineage>
        <taxon>Bacteria</taxon>
        <taxon>Bacillati</taxon>
        <taxon>Bacillota</taxon>
        <taxon>Clostridia</taxon>
        <taxon>Peptostreptococcales</taxon>
        <taxon>Caminicellaceae</taxon>
        <taxon>Caminicella</taxon>
    </lineage>
</organism>
<dbReference type="EMBL" id="FRAJ01000030">
    <property type="protein sequence ID" value="SHK58591.1"/>
    <property type="molecule type" value="Genomic_DNA"/>
</dbReference>
<dbReference type="Pfam" id="PF09706">
    <property type="entry name" value="Cas_CXXC_CXXC"/>
    <property type="match status" value="1"/>
</dbReference>
<evidence type="ECO:0000259" key="1">
    <source>
        <dbReference type="Pfam" id="PF09706"/>
    </source>
</evidence>
<accession>A0A1M6TNR5</accession>
<keyword evidence="3" id="KW-1185">Reference proteome</keyword>
<dbReference type="InterPro" id="IPR010180">
    <property type="entry name" value="CRISPR-assoc_prot_CXXC-CXXC"/>
</dbReference>
<dbReference type="NCBIfam" id="TIGR01908">
    <property type="entry name" value="cas_CXXC_CXXC"/>
    <property type="match status" value="1"/>
</dbReference>
<sequence length="568" mass="67053">MKKIEKVRLELSDWLYNAGIVGLCKIFDTSDVNYKADDNYIEFDETALENFEEKYFKYFIDKYISFTSWYKIVKFEDKLIRFDENEVDERYVKDLNEQIEYMKSKLKSASYKSAYQIIDDKEIDLLKEEKKLKKVSKTKKQSIKDILPKIKKQNEVIGGIIKYLKKDNVKKIILGKNVIYDIITKFWSDVSFLHKNSSKNDMYLEYKKYFLDNMINYLKSKKDNFKYSCFSCDRLISNLSKPNSYDLTWINKMGVDMSRKTSHFWNFYGDIFICPICNLVYSCIPAGFTVIRDKGIFINQNSDINTLIKVNNTAIDNNTSFQELEEKTYFAIVDNLNQSQIERAEKEIDNIQIVKLDSSNSTRPYTFNIMSKKKLRIIKNNKKLLRGLVNVSVKIGRKNGRDIYINLYTEVINRLYDDKKLFDLISKLFYLNLDDKFKKLWNLKTIIKINDSYIGGIMGRGIYYKEIDQIQQIGFDLRKAYKEKNAENKINGISYRLLNALKTKNSSKFMETLFNAYMYLNKAIPVKFIDVLKDEDKFQTIGYSFLLGLQGEIGKLDFDKEKECSDNE</sequence>
<name>A0A1M6TNR5_9FIRM</name>
<dbReference type="InterPro" id="IPR019121">
    <property type="entry name" value="CRISPR-assoc_CXXC-CXXC_dom"/>
</dbReference>
<dbReference type="RefSeq" id="WP_072968815.1">
    <property type="nucleotide sequence ID" value="NZ_FRAJ01000030.1"/>
</dbReference>
<reference evidence="2 3" key="1">
    <citation type="submission" date="2016-11" db="EMBL/GenBank/DDBJ databases">
        <authorList>
            <person name="Jaros S."/>
            <person name="Januszkiewicz K."/>
            <person name="Wedrychowicz H."/>
        </authorList>
    </citation>
    <scope>NUCLEOTIDE SEQUENCE [LARGE SCALE GENOMIC DNA]</scope>
    <source>
        <strain evidence="2 3">DSM 14501</strain>
    </source>
</reference>
<proteinExistence type="predicted"/>
<dbReference type="Proteomes" id="UP000184082">
    <property type="component" value="Unassembled WGS sequence"/>
</dbReference>
<protein>
    <submittedName>
        <fullName evidence="2">CRISPR-associated protein Cst1</fullName>
    </submittedName>
</protein>
<feature type="domain" description="CRISPR-associated protein CXXC-CXXC" evidence="1">
    <location>
        <begin position="224"/>
        <end position="289"/>
    </location>
</feature>
<gene>
    <name evidence="2" type="ORF">SAMN02745883_02400</name>
</gene>
<dbReference type="STRING" id="1121266.SAMN02745883_02400"/>
<evidence type="ECO:0000313" key="2">
    <source>
        <dbReference type="EMBL" id="SHK58591.1"/>
    </source>
</evidence>